<feature type="transmembrane region" description="Helical" evidence="4">
    <location>
        <begin position="6"/>
        <end position="23"/>
    </location>
</feature>
<keyword evidence="1" id="KW-0805">Transcription regulation</keyword>
<dbReference type="EMBL" id="CP014782">
    <property type="protein sequence ID" value="AQS35418.1"/>
    <property type="molecule type" value="Genomic_DNA"/>
</dbReference>
<dbReference type="RefSeq" id="WP_077750774.1">
    <property type="nucleotide sequence ID" value="NZ_CP014782.1"/>
</dbReference>
<organism evidence="6 7">
    <name type="scientific">Shewanella psychrophila</name>
    <dbReference type="NCBI Taxonomy" id="225848"/>
    <lineage>
        <taxon>Bacteria</taxon>
        <taxon>Pseudomonadati</taxon>
        <taxon>Pseudomonadota</taxon>
        <taxon>Gammaproteobacteria</taxon>
        <taxon>Alteromonadales</taxon>
        <taxon>Shewanellaceae</taxon>
        <taxon>Shewanella</taxon>
    </lineage>
</organism>
<dbReference type="OrthoDB" id="345413at2"/>
<dbReference type="Pfam" id="PF12833">
    <property type="entry name" value="HTH_18"/>
    <property type="match status" value="1"/>
</dbReference>
<keyword evidence="4" id="KW-1133">Transmembrane helix</keyword>
<dbReference type="InterPro" id="IPR009057">
    <property type="entry name" value="Homeodomain-like_sf"/>
</dbReference>
<feature type="transmembrane region" description="Helical" evidence="4">
    <location>
        <begin position="59"/>
        <end position="79"/>
    </location>
</feature>
<dbReference type="STRING" id="225848.Sps_00198"/>
<keyword evidence="7" id="KW-1185">Reference proteome</keyword>
<evidence type="ECO:0000256" key="3">
    <source>
        <dbReference type="ARBA" id="ARBA00023163"/>
    </source>
</evidence>
<dbReference type="InterPro" id="IPR018062">
    <property type="entry name" value="HTH_AraC-typ_CS"/>
</dbReference>
<keyword evidence="2" id="KW-0238">DNA-binding</keyword>
<keyword evidence="3" id="KW-0804">Transcription</keyword>
<evidence type="ECO:0000256" key="2">
    <source>
        <dbReference type="ARBA" id="ARBA00023125"/>
    </source>
</evidence>
<evidence type="ECO:0000313" key="6">
    <source>
        <dbReference type="EMBL" id="AQS35418.1"/>
    </source>
</evidence>
<dbReference type="AlphaFoldDB" id="A0A1S6HIT9"/>
<dbReference type="PROSITE" id="PS00041">
    <property type="entry name" value="HTH_ARAC_FAMILY_1"/>
    <property type="match status" value="1"/>
</dbReference>
<evidence type="ECO:0000313" key="7">
    <source>
        <dbReference type="Proteomes" id="UP000189545"/>
    </source>
</evidence>
<feature type="domain" description="HTH araC/xylS-type" evidence="5">
    <location>
        <begin position="297"/>
        <end position="397"/>
    </location>
</feature>
<dbReference type="Proteomes" id="UP000189545">
    <property type="component" value="Chromosome"/>
</dbReference>
<accession>A0A1S6HIT9</accession>
<evidence type="ECO:0000259" key="5">
    <source>
        <dbReference type="PROSITE" id="PS01124"/>
    </source>
</evidence>
<evidence type="ECO:0000256" key="4">
    <source>
        <dbReference type="SAM" id="Phobius"/>
    </source>
</evidence>
<dbReference type="Gene3D" id="1.10.10.60">
    <property type="entry name" value="Homeodomain-like"/>
    <property type="match status" value="2"/>
</dbReference>
<feature type="transmembrane region" description="Helical" evidence="4">
    <location>
        <begin position="99"/>
        <end position="115"/>
    </location>
</feature>
<feature type="transmembrane region" description="Helical" evidence="4">
    <location>
        <begin position="183"/>
        <end position="203"/>
    </location>
</feature>
<dbReference type="PANTHER" id="PTHR43280">
    <property type="entry name" value="ARAC-FAMILY TRANSCRIPTIONAL REGULATOR"/>
    <property type="match status" value="1"/>
</dbReference>
<gene>
    <name evidence="6" type="ORF">Sps_00198</name>
</gene>
<name>A0A1S6HIT9_9GAMM</name>
<dbReference type="KEGG" id="spsw:Sps_00198"/>
<feature type="transmembrane region" description="Helical" evidence="4">
    <location>
        <begin position="209"/>
        <end position="231"/>
    </location>
</feature>
<dbReference type="GO" id="GO:0003700">
    <property type="term" value="F:DNA-binding transcription factor activity"/>
    <property type="evidence" value="ECO:0007669"/>
    <property type="project" value="InterPro"/>
</dbReference>
<evidence type="ECO:0000256" key="1">
    <source>
        <dbReference type="ARBA" id="ARBA00023015"/>
    </source>
</evidence>
<dbReference type="PROSITE" id="PS01124">
    <property type="entry name" value="HTH_ARAC_FAMILY_2"/>
    <property type="match status" value="1"/>
</dbReference>
<keyword evidence="4" id="KW-0812">Transmembrane</keyword>
<dbReference type="SMART" id="SM00342">
    <property type="entry name" value="HTH_ARAC"/>
    <property type="match status" value="1"/>
</dbReference>
<dbReference type="PANTHER" id="PTHR43280:SF29">
    <property type="entry name" value="ARAC-FAMILY TRANSCRIPTIONAL REGULATOR"/>
    <property type="match status" value="1"/>
</dbReference>
<feature type="transmembrane region" description="Helical" evidence="4">
    <location>
        <begin position="35"/>
        <end position="53"/>
    </location>
</feature>
<sequence>MQLMTILLLISVGMSFFMMGYVATTPHQNNKARLCFSMMLIGLISLMIELAIFEDGGSYLYIISISGPLSVSVPIFFYLYFKASMGLNDEFQWRNIKHLAFPLIYLIVMMPYNMLDESAKQQFFVHVYANEPIPWQLSLMPIRFSRLLLISGLGSVYLYLSWHELHVEMNNKKNDVLREINRLKGGFIGISISFAIVFGFFLFRLPHKFTWMISSIVLIVTAISCMIFYYLPVLGKNILSHQALDKIRSQPFAPRSEQVSEQTSPLLSSIQIPIGGVLVDKQYRSSVTSNQAEEVIKDLAHIMSEGVYKDSKLSLGKLAAQLQISTHHLSQIINQHTQGNYFDLINQYRIQDAKGLLLEGEMSVIDIAYEVGYNSKSSFYTEFKRRTEMTPHKYKKSHRG</sequence>
<reference evidence="6 7" key="1">
    <citation type="submission" date="2016-03" db="EMBL/GenBank/DDBJ databases">
        <title>Complete genome sequence of Shewanella psychrophila WP2, a deep sea bacterium isolated from west Pacific sediment.</title>
        <authorList>
            <person name="Xu G."/>
            <person name="Jian H."/>
        </authorList>
    </citation>
    <scope>NUCLEOTIDE SEQUENCE [LARGE SCALE GENOMIC DNA]</scope>
    <source>
        <strain evidence="6 7">WP2</strain>
    </source>
</reference>
<feature type="transmembrane region" description="Helical" evidence="4">
    <location>
        <begin position="144"/>
        <end position="162"/>
    </location>
</feature>
<dbReference type="InterPro" id="IPR018060">
    <property type="entry name" value="HTH_AraC"/>
</dbReference>
<protein>
    <submittedName>
        <fullName evidence="6">Transcriptional regulator, AraC family</fullName>
    </submittedName>
</protein>
<keyword evidence="4" id="KW-0472">Membrane</keyword>
<proteinExistence type="predicted"/>
<dbReference type="SUPFAM" id="SSF46689">
    <property type="entry name" value="Homeodomain-like"/>
    <property type="match status" value="1"/>
</dbReference>
<dbReference type="GO" id="GO:0043565">
    <property type="term" value="F:sequence-specific DNA binding"/>
    <property type="evidence" value="ECO:0007669"/>
    <property type="project" value="InterPro"/>
</dbReference>